<proteinExistence type="predicted"/>
<reference evidence="5 6" key="1">
    <citation type="submission" date="2023-03" db="EMBL/GenBank/DDBJ databases">
        <title>Genome insight into feeding habits of ladybird beetles.</title>
        <authorList>
            <person name="Li H.-S."/>
            <person name="Huang Y.-H."/>
            <person name="Pang H."/>
        </authorList>
    </citation>
    <scope>NUCLEOTIDE SEQUENCE [LARGE SCALE GENOMIC DNA]</scope>
    <source>
        <strain evidence="5">SYSU_2023b</strain>
        <tissue evidence="5">Whole body</tissue>
    </source>
</reference>
<comment type="caution">
    <text evidence="5">The sequence shown here is derived from an EMBL/GenBank/DDBJ whole genome shotgun (WGS) entry which is preliminary data.</text>
</comment>
<dbReference type="Proteomes" id="UP001431783">
    <property type="component" value="Unassembled WGS sequence"/>
</dbReference>
<keyword evidence="1" id="KW-0479">Metal-binding</keyword>
<evidence type="ECO:0000259" key="4">
    <source>
        <dbReference type="Pfam" id="PF04500"/>
    </source>
</evidence>
<dbReference type="InterPro" id="IPR007588">
    <property type="entry name" value="Znf_FLYWCH"/>
</dbReference>
<dbReference type="Gene3D" id="2.20.25.240">
    <property type="match status" value="1"/>
</dbReference>
<evidence type="ECO:0000256" key="3">
    <source>
        <dbReference type="ARBA" id="ARBA00022833"/>
    </source>
</evidence>
<feature type="domain" description="FLYWCH-type" evidence="4">
    <location>
        <begin position="70"/>
        <end position="121"/>
    </location>
</feature>
<name>A0AAW1UMF9_9CUCU</name>
<dbReference type="EMBL" id="JARQZJ010000093">
    <property type="protein sequence ID" value="KAK9884697.1"/>
    <property type="molecule type" value="Genomic_DNA"/>
</dbReference>
<accession>A0AAW1UMF9</accession>
<organism evidence="5 6">
    <name type="scientific">Henosepilachna vigintioctopunctata</name>
    <dbReference type="NCBI Taxonomy" id="420089"/>
    <lineage>
        <taxon>Eukaryota</taxon>
        <taxon>Metazoa</taxon>
        <taxon>Ecdysozoa</taxon>
        <taxon>Arthropoda</taxon>
        <taxon>Hexapoda</taxon>
        <taxon>Insecta</taxon>
        <taxon>Pterygota</taxon>
        <taxon>Neoptera</taxon>
        <taxon>Endopterygota</taxon>
        <taxon>Coleoptera</taxon>
        <taxon>Polyphaga</taxon>
        <taxon>Cucujiformia</taxon>
        <taxon>Coccinelloidea</taxon>
        <taxon>Coccinellidae</taxon>
        <taxon>Epilachninae</taxon>
        <taxon>Epilachnini</taxon>
        <taxon>Henosepilachna</taxon>
    </lineage>
</organism>
<evidence type="ECO:0000313" key="5">
    <source>
        <dbReference type="EMBL" id="KAK9884697.1"/>
    </source>
</evidence>
<keyword evidence="3" id="KW-0862">Zinc</keyword>
<evidence type="ECO:0000256" key="1">
    <source>
        <dbReference type="ARBA" id="ARBA00022723"/>
    </source>
</evidence>
<gene>
    <name evidence="5" type="ORF">WA026_007543</name>
</gene>
<dbReference type="Pfam" id="PF04500">
    <property type="entry name" value="FLYWCH"/>
    <property type="match status" value="1"/>
</dbReference>
<keyword evidence="6" id="KW-1185">Reference proteome</keyword>
<evidence type="ECO:0000313" key="6">
    <source>
        <dbReference type="Proteomes" id="UP001431783"/>
    </source>
</evidence>
<dbReference type="GO" id="GO:0008270">
    <property type="term" value="F:zinc ion binding"/>
    <property type="evidence" value="ECO:0007669"/>
    <property type="project" value="UniProtKB-KW"/>
</dbReference>
<evidence type="ECO:0000256" key="2">
    <source>
        <dbReference type="ARBA" id="ARBA00022771"/>
    </source>
</evidence>
<protein>
    <recommendedName>
        <fullName evidence="4">FLYWCH-type domain-containing protein</fullName>
    </recommendedName>
</protein>
<keyword evidence="2" id="KW-0863">Zinc-finger</keyword>
<dbReference type="AlphaFoldDB" id="A0AAW1UMF9"/>
<sequence>MDDLFRLTEKSMGLNVEKPKYMIIQIHSSGFNMLILMFEKIMRNRRTIATILLTSFNFSGFVYFDIGIKHPKIILDGYVFTCHRNKLSKTTWVCASYKKKCRARLITSGKVVIMVGEGHNHEPKYKSKVENLTPQAVTIVNKFKV</sequence>